<organism evidence="1">
    <name type="scientific">Escherichia coli</name>
    <dbReference type="NCBI Taxonomy" id="562"/>
    <lineage>
        <taxon>Bacteria</taxon>
        <taxon>Pseudomonadati</taxon>
        <taxon>Pseudomonadota</taxon>
        <taxon>Gammaproteobacteria</taxon>
        <taxon>Enterobacterales</taxon>
        <taxon>Enterobacteriaceae</taxon>
        <taxon>Escherichia</taxon>
    </lineage>
</organism>
<dbReference type="GO" id="GO:0016779">
    <property type="term" value="F:nucleotidyltransferase activity"/>
    <property type="evidence" value="ECO:0007669"/>
    <property type="project" value="UniProtKB-KW"/>
</dbReference>
<accession>A0A6C9EII4</accession>
<keyword evidence="1" id="KW-0548">Nucleotidyltransferase</keyword>
<sequence>MALTDEQVERYARHLILKGVGVKGQKRLL</sequence>
<gene>
    <name evidence="1" type="ORF">GKG27_28495</name>
</gene>
<keyword evidence="1" id="KW-0808">Transferase</keyword>
<comment type="caution">
    <text evidence="1">The sequence shown here is derived from an EMBL/GenBank/DDBJ whole genome shotgun (WGS) entry which is preliminary data.</text>
</comment>
<dbReference type="EMBL" id="WKYP01000475">
    <property type="protein sequence ID" value="MSD82853.1"/>
    <property type="molecule type" value="Genomic_DNA"/>
</dbReference>
<protein>
    <submittedName>
        <fullName evidence="1">Adenylyltransferase</fullName>
    </submittedName>
</protein>
<proteinExistence type="predicted"/>
<evidence type="ECO:0000313" key="1">
    <source>
        <dbReference type="EMBL" id="MSD82853.1"/>
    </source>
</evidence>
<reference evidence="1" key="1">
    <citation type="journal article" date="2019" name="Nat. Med.">
        <title>A library of human gut bacterial isolates paired with longitudinal multiomics data enables mechanistic microbiome research.</title>
        <authorList>
            <person name="Poyet M."/>
            <person name="Groussin M."/>
            <person name="Gibbons S.M."/>
            <person name="Avila-Pacheco J."/>
            <person name="Jiang X."/>
            <person name="Kearney S.M."/>
            <person name="Perrotta A.R."/>
            <person name="Berdy B."/>
            <person name="Zhao S."/>
            <person name="Lieberman T.D."/>
            <person name="Swanson P.K."/>
            <person name="Smith M."/>
            <person name="Roesemann S."/>
            <person name="Alexander J.E."/>
            <person name="Rich S.A."/>
            <person name="Livny J."/>
            <person name="Vlamakis H."/>
            <person name="Clish C."/>
            <person name="Bullock K."/>
            <person name="Deik A."/>
            <person name="Scott J."/>
            <person name="Pierce K.A."/>
            <person name="Xavier R.J."/>
            <person name="Alm E.J."/>
        </authorList>
    </citation>
    <scope>NUCLEOTIDE SEQUENCE</scope>
    <source>
        <strain evidence="1">BIOML-A260</strain>
    </source>
</reference>
<dbReference type="AlphaFoldDB" id="A0A6C9EII4"/>
<feature type="non-terminal residue" evidence="1">
    <location>
        <position position="29"/>
    </location>
</feature>
<name>A0A6C9EII4_ECOLX</name>